<keyword evidence="3" id="KW-1185">Reference proteome</keyword>
<dbReference type="HOGENOM" id="CLU_758788_0_0_1"/>
<sequence length="365" mass="42464">MRHKDDRQACVSFGLHFYSSESSAQHPPVSVRILYPVSSLLRIFNLKLCRHTRQLSNQPPLPQIPTSPRLAGSFLQPHEELGPHTYTQYSNHHVVPLKDSNDRGAEEDRSDNRRQSGDDDQLRLRRKKREEGSSRPLWIRLLTLHILHLKNFDEESQFHCGESSIKSWKMLRNVKPESYSSIHTDCFDLPTEWSDGEGSGVCRLLSERRERPTHRPTTNYKSTAKRSERVNHGSWLWPVECEGHRRIVPAGNAWTSEGRSTWNRLDTAESIIDNMLCDATGPYRARIQLEWLWLTGRIHEEHRVPCVSRLPQFGFEARYQIPLPLPSCLQLYLPVFCDIDRSKTRHDDGQWSQFVVGLANLRQKY</sequence>
<dbReference type="KEGG" id="lbc:LACBIDRAFT_326695"/>
<dbReference type="EMBL" id="DS547100">
    <property type="protein sequence ID" value="EDR09025.1"/>
    <property type="molecule type" value="Genomic_DNA"/>
</dbReference>
<feature type="compositionally biased region" description="Basic and acidic residues" evidence="1">
    <location>
        <begin position="99"/>
        <end position="128"/>
    </location>
</feature>
<evidence type="ECO:0000313" key="3">
    <source>
        <dbReference type="Proteomes" id="UP000001194"/>
    </source>
</evidence>
<feature type="region of interest" description="Disordered" evidence="1">
    <location>
        <begin position="95"/>
        <end position="128"/>
    </location>
</feature>
<dbReference type="OrthoDB" id="10588293at2759"/>
<dbReference type="Proteomes" id="UP000001194">
    <property type="component" value="Unassembled WGS sequence"/>
</dbReference>
<organism evidence="3">
    <name type="scientific">Laccaria bicolor (strain S238N-H82 / ATCC MYA-4686)</name>
    <name type="common">Bicoloured deceiver</name>
    <name type="synonym">Laccaria laccata var. bicolor</name>
    <dbReference type="NCBI Taxonomy" id="486041"/>
    <lineage>
        <taxon>Eukaryota</taxon>
        <taxon>Fungi</taxon>
        <taxon>Dikarya</taxon>
        <taxon>Basidiomycota</taxon>
        <taxon>Agaricomycotina</taxon>
        <taxon>Agaricomycetes</taxon>
        <taxon>Agaricomycetidae</taxon>
        <taxon>Agaricales</taxon>
        <taxon>Agaricineae</taxon>
        <taxon>Hydnangiaceae</taxon>
        <taxon>Laccaria</taxon>
    </lineage>
</organism>
<dbReference type="AlphaFoldDB" id="B0D864"/>
<feature type="region of interest" description="Disordered" evidence="1">
    <location>
        <begin position="55"/>
        <end position="75"/>
    </location>
</feature>
<dbReference type="InParanoid" id="B0D864"/>
<proteinExistence type="predicted"/>
<protein>
    <submittedName>
        <fullName evidence="2">Predicted protein</fullName>
    </submittedName>
</protein>
<accession>B0D864</accession>
<name>B0D864_LACBS</name>
<dbReference type="RefSeq" id="XP_001880338.1">
    <property type="nucleotide sequence ID" value="XM_001880303.1"/>
</dbReference>
<reference evidence="2 3" key="1">
    <citation type="journal article" date="2008" name="Nature">
        <title>The genome of Laccaria bicolor provides insights into mycorrhizal symbiosis.</title>
        <authorList>
            <person name="Martin F."/>
            <person name="Aerts A."/>
            <person name="Ahren D."/>
            <person name="Brun A."/>
            <person name="Danchin E.G.J."/>
            <person name="Duchaussoy F."/>
            <person name="Gibon J."/>
            <person name="Kohler A."/>
            <person name="Lindquist E."/>
            <person name="Pereda V."/>
            <person name="Salamov A."/>
            <person name="Shapiro H.J."/>
            <person name="Wuyts J."/>
            <person name="Blaudez D."/>
            <person name="Buee M."/>
            <person name="Brokstein P."/>
            <person name="Canbaeck B."/>
            <person name="Cohen D."/>
            <person name="Courty P.E."/>
            <person name="Coutinho P.M."/>
            <person name="Delaruelle C."/>
            <person name="Detter J.C."/>
            <person name="Deveau A."/>
            <person name="DiFazio S."/>
            <person name="Duplessis S."/>
            <person name="Fraissinet-Tachet L."/>
            <person name="Lucic E."/>
            <person name="Frey-Klett P."/>
            <person name="Fourrey C."/>
            <person name="Feussner I."/>
            <person name="Gay G."/>
            <person name="Grimwood J."/>
            <person name="Hoegger P.J."/>
            <person name="Jain P."/>
            <person name="Kilaru S."/>
            <person name="Labbe J."/>
            <person name="Lin Y.C."/>
            <person name="Legue V."/>
            <person name="Le Tacon F."/>
            <person name="Marmeisse R."/>
            <person name="Melayah D."/>
            <person name="Montanini B."/>
            <person name="Muratet M."/>
            <person name="Nehls U."/>
            <person name="Niculita-Hirzel H."/>
            <person name="Oudot-Le Secq M.P."/>
            <person name="Peter M."/>
            <person name="Quesneville H."/>
            <person name="Rajashekar B."/>
            <person name="Reich M."/>
            <person name="Rouhier N."/>
            <person name="Schmutz J."/>
            <person name="Yin T."/>
            <person name="Chalot M."/>
            <person name="Henrissat B."/>
            <person name="Kuees U."/>
            <person name="Lucas S."/>
            <person name="Van de Peer Y."/>
            <person name="Podila G.K."/>
            <person name="Polle A."/>
            <person name="Pukkila P.J."/>
            <person name="Richardson P.M."/>
            <person name="Rouze P."/>
            <person name="Sanders I.R."/>
            <person name="Stajich J.E."/>
            <person name="Tunlid A."/>
            <person name="Tuskan G."/>
            <person name="Grigoriev I.V."/>
        </authorList>
    </citation>
    <scope>NUCLEOTIDE SEQUENCE [LARGE SCALE GENOMIC DNA]</scope>
    <source>
        <strain evidence="3">S238N-H82 / ATCC MYA-4686</strain>
    </source>
</reference>
<dbReference type="GeneID" id="6075923"/>
<evidence type="ECO:0000256" key="1">
    <source>
        <dbReference type="SAM" id="MobiDB-lite"/>
    </source>
</evidence>
<evidence type="ECO:0000313" key="2">
    <source>
        <dbReference type="EMBL" id="EDR09025.1"/>
    </source>
</evidence>
<gene>
    <name evidence="2" type="ORF">LACBIDRAFT_326695</name>
</gene>